<dbReference type="InterPro" id="IPR002687">
    <property type="entry name" value="Nop_dom"/>
</dbReference>
<evidence type="ECO:0000256" key="4">
    <source>
        <dbReference type="ARBA" id="ARBA00022664"/>
    </source>
</evidence>
<comment type="function">
    <text evidence="11">Involved in pre-mRNA splicing as component of the spliceosome. Required for the assembly of the U4/U5/U6 tri-snRNP complex, one of the building blocks of the spliceosome.</text>
</comment>
<evidence type="ECO:0000313" key="15">
    <source>
        <dbReference type="Proteomes" id="UP000276133"/>
    </source>
</evidence>
<dbReference type="GO" id="GO:0071011">
    <property type="term" value="C:precatalytic spliceosome"/>
    <property type="evidence" value="ECO:0007669"/>
    <property type="project" value="TreeGrafter"/>
</dbReference>
<keyword evidence="15" id="KW-1185">Reference proteome</keyword>
<dbReference type="InterPro" id="IPR019175">
    <property type="entry name" value="Prp31_C"/>
</dbReference>
<proteinExistence type="inferred from homology"/>
<organism evidence="14 15">
    <name type="scientific">Brachionus plicatilis</name>
    <name type="common">Marine rotifer</name>
    <name type="synonym">Brachionus muelleri</name>
    <dbReference type="NCBI Taxonomy" id="10195"/>
    <lineage>
        <taxon>Eukaryota</taxon>
        <taxon>Metazoa</taxon>
        <taxon>Spiralia</taxon>
        <taxon>Gnathifera</taxon>
        <taxon>Rotifera</taxon>
        <taxon>Eurotatoria</taxon>
        <taxon>Monogononta</taxon>
        <taxon>Pseudotrocha</taxon>
        <taxon>Ploima</taxon>
        <taxon>Brachionidae</taxon>
        <taxon>Brachionus</taxon>
    </lineage>
</organism>
<dbReference type="GO" id="GO:0000244">
    <property type="term" value="P:spliceosomal tri-snRNP complex assembly"/>
    <property type="evidence" value="ECO:0007669"/>
    <property type="project" value="InterPro"/>
</dbReference>
<keyword evidence="9" id="KW-0687">Ribonucleoprotein</keyword>
<dbReference type="PROSITE" id="PS51358">
    <property type="entry name" value="NOP"/>
    <property type="match status" value="1"/>
</dbReference>
<dbReference type="PANTHER" id="PTHR13904:SF0">
    <property type="entry name" value="U4_U6 SMALL NUCLEAR RIBONUCLEOPROTEIN PRP31"/>
    <property type="match status" value="1"/>
</dbReference>
<dbReference type="InterPro" id="IPR012976">
    <property type="entry name" value="NOSIC"/>
</dbReference>
<evidence type="ECO:0000259" key="13">
    <source>
        <dbReference type="PROSITE" id="PS51358"/>
    </source>
</evidence>
<dbReference type="GO" id="GO:0003723">
    <property type="term" value="F:RNA binding"/>
    <property type="evidence" value="ECO:0007669"/>
    <property type="project" value="UniProtKB-KW"/>
</dbReference>
<evidence type="ECO:0000256" key="2">
    <source>
        <dbReference type="ARBA" id="ARBA00005572"/>
    </source>
</evidence>
<name>A0A3M7SEL2_BRAPC</name>
<dbReference type="STRING" id="10195.A0A3M7SEL2"/>
<dbReference type="Pfam" id="PF01798">
    <property type="entry name" value="Nop"/>
    <property type="match status" value="1"/>
</dbReference>
<evidence type="ECO:0000256" key="12">
    <source>
        <dbReference type="SAM" id="MobiDB-lite"/>
    </source>
</evidence>
<keyword evidence="7" id="KW-0508">mRNA splicing</keyword>
<sequence>MSLAELLKADLEDGDDDQEELQELDNDEKPSHMEISDENFVGPGDTKMELEDPMLANLQSLGSKDSVKTIAKLLESERLNNSIKNIEFYQEQEKDARSRRKEIIGPVEQDPEYKLIVEANNLTVEIDNEINIIHKYIRDKYSKRFPELESLVPNALDYIRTVRELGNRVENAKNNETLQTFLTTATIMIVSVSASTTHGTKISELELNLINEACDISIKLDEIKKKIFDYVESRMTFIAPNLSLIVGAPTAAKLMGIAGGLTNLSKMPACNVLLLGQQKKSLSGFSTSQMLPHTGYIYFSDIVQKVPSDLRRKVARIVAGKCTLAARIDSFHESRDGVLGSELRGEVDMRIEKLQEPPAVKQIKPLVAPIEQARKKRGGRRARKMKERLGITELRKQANRMTFGEIEQDAYQEDLNFSSGQIGKDGSGRVRAAQVDAKTKARISQKLQKTIQKQNQWGGTSTVRRNIAGTASSVAFSTLQGLEIVNPNAAEKETKGTETAKYFSSSGGFTKVSSVIPKY</sequence>
<accession>A0A3M7SEL2</accession>
<keyword evidence="4" id="KW-0507">mRNA processing</keyword>
<dbReference type="Gene3D" id="1.10.287.4070">
    <property type="match status" value="1"/>
</dbReference>
<dbReference type="FunFam" id="1.10.287.4070:FF:000003">
    <property type="entry name" value="U4/U6 small nuclear ribonucleoprotein PRP31"/>
    <property type="match status" value="1"/>
</dbReference>
<dbReference type="OrthoDB" id="4771285at2759"/>
<evidence type="ECO:0000256" key="9">
    <source>
        <dbReference type="ARBA" id="ARBA00023274"/>
    </source>
</evidence>
<dbReference type="InterPro" id="IPR042239">
    <property type="entry name" value="Nop_C"/>
</dbReference>
<dbReference type="Pfam" id="PF09785">
    <property type="entry name" value="Prp31_C"/>
    <property type="match status" value="1"/>
</dbReference>
<evidence type="ECO:0000256" key="7">
    <source>
        <dbReference type="ARBA" id="ARBA00023187"/>
    </source>
</evidence>
<dbReference type="FunFam" id="1.10.246.90:FF:000002">
    <property type="entry name" value="U4/U6 small nuclear ribonucleoprotein Prp31"/>
    <property type="match status" value="1"/>
</dbReference>
<dbReference type="InterPro" id="IPR027105">
    <property type="entry name" value="Prp31"/>
</dbReference>
<comment type="subcellular location">
    <subcellularLocation>
        <location evidence="1">Nucleus</location>
    </subcellularLocation>
</comment>
<comment type="caution">
    <text evidence="14">The sequence shown here is derived from an EMBL/GenBank/DDBJ whole genome shotgun (WGS) entry which is preliminary data.</text>
</comment>
<evidence type="ECO:0000256" key="8">
    <source>
        <dbReference type="ARBA" id="ARBA00023242"/>
    </source>
</evidence>
<dbReference type="GO" id="GO:0005687">
    <property type="term" value="C:U4 snRNP"/>
    <property type="evidence" value="ECO:0007669"/>
    <property type="project" value="TreeGrafter"/>
</dbReference>
<evidence type="ECO:0000313" key="14">
    <source>
        <dbReference type="EMBL" id="RNA34087.1"/>
    </source>
</evidence>
<dbReference type="SUPFAM" id="SSF89124">
    <property type="entry name" value="Nop domain"/>
    <property type="match status" value="1"/>
</dbReference>
<evidence type="ECO:0000256" key="1">
    <source>
        <dbReference type="ARBA" id="ARBA00004123"/>
    </source>
</evidence>
<feature type="domain" description="Nop" evidence="13">
    <location>
        <begin position="238"/>
        <end position="356"/>
    </location>
</feature>
<dbReference type="GO" id="GO:0046540">
    <property type="term" value="C:U4/U6 x U5 tri-snRNP complex"/>
    <property type="evidence" value="ECO:0007669"/>
    <property type="project" value="InterPro"/>
</dbReference>
<dbReference type="InterPro" id="IPR036070">
    <property type="entry name" value="Nop_dom_sf"/>
</dbReference>
<gene>
    <name evidence="14" type="ORF">BpHYR1_009851</name>
</gene>
<feature type="compositionally biased region" description="Acidic residues" evidence="12">
    <location>
        <begin position="12"/>
        <end position="26"/>
    </location>
</feature>
<comment type="similarity">
    <text evidence="2">Belongs to the PRP31 family.</text>
</comment>
<dbReference type="Proteomes" id="UP000276133">
    <property type="component" value="Unassembled WGS sequence"/>
</dbReference>
<keyword evidence="5" id="KW-0747">Spliceosome</keyword>
<protein>
    <recommendedName>
        <fullName evidence="3">U4/U6 small nuclear ribonucleoprotein Prp31</fullName>
    </recommendedName>
    <alternativeName>
        <fullName evidence="10">Pre-mRNA-processing factor 31</fullName>
    </alternativeName>
</protein>
<dbReference type="EMBL" id="REGN01001524">
    <property type="protein sequence ID" value="RNA34087.1"/>
    <property type="molecule type" value="Genomic_DNA"/>
</dbReference>
<dbReference type="AlphaFoldDB" id="A0A3M7SEL2"/>
<keyword evidence="8" id="KW-0539">Nucleus</keyword>
<reference evidence="14 15" key="1">
    <citation type="journal article" date="2018" name="Sci. Rep.">
        <title>Genomic signatures of local adaptation to the degree of environmental predictability in rotifers.</title>
        <authorList>
            <person name="Franch-Gras L."/>
            <person name="Hahn C."/>
            <person name="Garcia-Roger E.M."/>
            <person name="Carmona M.J."/>
            <person name="Serra M."/>
            <person name="Gomez A."/>
        </authorList>
    </citation>
    <scope>NUCLEOTIDE SEQUENCE [LARGE SCALE GENOMIC DNA]</scope>
    <source>
        <strain evidence="14">HYR1</strain>
    </source>
</reference>
<keyword evidence="6" id="KW-0694">RNA-binding</keyword>
<evidence type="ECO:0000256" key="6">
    <source>
        <dbReference type="ARBA" id="ARBA00022884"/>
    </source>
</evidence>
<evidence type="ECO:0000256" key="10">
    <source>
        <dbReference type="ARBA" id="ARBA00030766"/>
    </source>
</evidence>
<evidence type="ECO:0000256" key="5">
    <source>
        <dbReference type="ARBA" id="ARBA00022728"/>
    </source>
</evidence>
<feature type="region of interest" description="Disordered" evidence="12">
    <location>
        <begin position="1"/>
        <end position="41"/>
    </location>
</feature>
<dbReference type="SMART" id="SM00931">
    <property type="entry name" value="NOSIC"/>
    <property type="match status" value="1"/>
</dbReference>
<dbReference type="PANTHER" id="PTHR13904">
    <property type="entry name" value="PRE-MRNA SPLICING FACTOR PRP31"/>
    <property type="match status" value="1"/>
</dbReference>
<evidence type="ECO:0000256" key="11">
    <source>
        <dbReference type="ARBA" id="ARBA00045397"/>
    </source>
</evidence>
<evidence type="ECO:0000256" key="3">
    <source>
        <dbReference type="ARBA" id="ARBA00013538"/>
    </source>
</evidence>
<dbReference type="Gene3D" id="1.10.246.90">
    <property type="entry name" value="Nop domain"/>
    <property type="match status" value="1"/>
</dbReference>